<dbReference type="OrthoDB" id="9785474at2"/>
<evidence type="ECO:0000313" key="3">
    <source>
        <dbReference type="Proteomes" id="UP000006583"/>
    </source>
</evidence>
<sequence>MKSLELLMQEHRLIERGLALLKNIADRLERGESVSIEKVISLLDFFRVFADKCHHIKEEKALFPKLETRGIPREGGPIGVMLNEHEKGRTLQEQMRQALSDFLEAKARQNFVSSAREYITLLSQHIWKEDNVLFQMAKQILNKSDDMELEKSFESYEQEQIGGDSHEQYHKLICELEAYFLLHHNN</sequence>
<name>F8C3P0_THEGP</name>
<dbReference type="EMBL" id="CP002829">
    <property type="protein sequence ID" value="AEH22489.1"/>
    <property type="molecule type" value="Genomic_DNA"/>
</dbReference>
<proteinExistence type="predicted"/>
<dbReference type="KEGG" id="top:TOPB45_0383"/>
<dbReference type="PATRIC" id="fig|795359.3.peg.386"/>
<dbReference type="Proteomes" id="UP000006583">
    <property type="component" value="Chromosome"/>
</dbReference>
<keyword evidence="3" id="KW-1185">Reference proteome</keyword>
<protein>
    <submittedName>
        <fullName evidence="2">Hemerythrin HHE cation binding domain protein</fullName>
    </submittedName>
</protein>
<dbReference type="STRING" id="795359.TOPB45_0383"/>
<reference evidence="2 3" key="1">
    <citation type="journal article" date="2013" name="Genome Announc.">
        <title>Complete genome sequence of the hyperthermophilic sulfate-reducing bacterium Thermodesulfobacterium geofontis OPF15T.</title>
        <authorList>
            <person name="Elkins J.G."/>
            <person name="Hamilton-Brehm S.D."/>
            <person name="Lucas S."/>
            <person name="Han J."/>
            <person name="Lapidus A."/>
            <person name="Cheng J.F."/>
            <person name="Goodwin L.A."/>
            <person name="Pitluck S."/>
            <person name="Peters L."/>
            <person name="Mikhailova N."/>
            <person name="Davenport K.W."/>
            <person name="Detter J.C."/>
            <person name="Han C.S."/>
            <person name="Tapia R."/>
            <person name="Land M.L."/>
            <person name="Hauser L."/>
            <person name="Kyrpides N.C."/>
            <person name="Ivanova N.N."/>
            <person name="Pagani I."/>
            <person name="Bruce D."/>
            <person name="Woyke T."/>
            <person name="Cottingham R.W."/>
        </authorList>
    </citation>
    <scope>NUCLEOTIDE SEQUENCE [LARGE SCALE GENOMIC DNA]</scope>
    <source>
        <strain evidence="2 3">OPF15</strain>
    </source>
</reference>
<dbReference type="CDD" id="cd12108">
    <property type="entry name" value="Hr-like"/>
    <property type="match status" value="1"/>
</dbReference>
<dbReference type="Pfam" id="PF01814">
    <property type="entry name" value="Hemerythrin"/>
    <property type="match status" value="1"/>
</dbReference>
<evidence type="ECO:0000259" key="1">
    <source>
        <dbReference type="Pfam" id="PF01814"/>
    </source>
</evidence>
<organism evidence="2 3">
    <name type="scientific">Thermodesulfobacterium geofontis (strain OPF15)</name>
    <dbReference type="NCBI Taxonomy" id="795359"/>
    <lineage>
        <taxon>Bacteria</taxon>
        <taxon>Pseudomonadati</taxon>
        <taxon>Thermodesulfobacteriota</taxon>
        <taxon>Thermodesulfobacteria</taxon>
        <taxon>Thermodesulfobacteriales</taxon>
        <taxon>Thermodesulfobacteriaceae</taxon>
        <taxon>Thermodesulfobacterium</taxon>
    </lineage>
</organism>
<dbReference type="eggNOG" id="COG3945">
    <property type="taxonomic scope" value="Bacteria"/>
</dbReference>
<dbReference type="PANTHER" id="PTHR39966:SF1">
    <property type="entry name" value="HEMERYTHRIN-LIKE DOMAIN-CONTAINING PROTEIN"/>
    <property type="match status" value="1"/>
</dbReference>
<dbReference type="HOGENOM" id="CLU_095978_2_0_0"/>
<evidence type="ECO:0000313" key="2">
    <source>
        <dbReference type="EMBL" id="AEH22489.1"/>
    </source>
</evidence>
<accession>F8C3P0</accession>
<dbReference type="InterPro" id="IPR012312">
    <property type="entry name" value="Hemerythrin-like"/>
</dbReference>
<dbReference type="GO" id="GO:0005886">
    <property type="term" value="C:plasma membrane"/>
    <property type="evidence" value="ECO:0007669"/>
    <property type="project" value="TreeGrafter"/>
</dbReference>
<dbReference type="PANTHER" id="PTHR39966">
    <property type="entry name" value="BLL2471 PROTEIN-RELATED"/>
    <property type="match status" value="1"/>
</dbReference>
<gene>
    <name evidence="2" type="ordered locus">TOPB45_0383</name>
</gene>
<feature type="domain" description="Hemerythrin-like" evidence="1">
    <location>
        <begin position="4"/>
        <end position="137"/>
    </location>
</feature>
<dbReference type="Gene3D" id="1.20.120.520">
    <property type="entry name" value="nmb1532 protein domain like"/>
    <property type="match status" value="1"/>
</dbReference>
<dbReference type="RefSeq" id="WP_013909189.1">
    <property type="nucleotide sequence ID" value="NC_015682.1"/>
</dbReference>
<dbReference type="AlphaFoldDB" id="F8C3P0"/>